<evidence type="ECO:0000256" key="1">
    <source>
        <dbReference type="SAM" id="SignalP"/>
    </source>
</evidence>
<proteinExistence type="predicted"/>
<dbReference type="AlphaFoldDB" id="A0A6N3CZD3"/>
<dbReference type="RefSeq" id="WP_148411555.1">
    <property type="nucleotide sequence ID" value="NZ_CACRTQ010000047.1"/>
</dbReference>
<dbReference type="EMBL" id="CACRTQ010000047">
    <property type="protein sequence ID" value="VYU22386.1"/>
    <property type="molecule type" value="Genomic_DNA"/>
</dbReference>
<accession>A0A6N3CZD3</accession>
<evidence type="ECO:0000313" key="2">
    <source>
        <dbReference type="EMBL" id="VYU22386.1"/>
    </source>
</evidence>
<sequence length="76" mass="8232">MIKKLVLCTIVLGSFGLSITANATTEYGSTDQATLRLIEKAERLSQSSDEDILIVGNYEVSLGGIRPCCLIRKQAN</sequence>
<organism evidence="2">
    <name type="scientific">Enterococcus faecium</name>
    <name type="common">Streptococcus faecium</name>
    <dbReference type="NCBI Taxonomy" id="1352"/>
    <lineage>
        <taxon>Bacteria</taxon>
        <taxon>Bacillati</taxon>
        <taxon>Bacillota</taxon>
        <taxon>Bacilli</taxon>
        <taxon>Lactobacillales</taxon>
        <taxon>Enterococcaceae</taxon>
        <taxon>Enterococcus</taxon>
    </lineage>
</organism>
<feature type="chain" id="PRO_5027040092" evidence="1">
    <location>
        <begin position="24"/>
        <end position="76"/>
    </location>
</feature>
<reference evidence="2" key="1">
    <citation type="submission" date="2019-11" db="EMBL/GenBank/DDBJ databases">
        <authorList>
            <person name="Feng L."/>
        </authorList>
    </citation>
    <scope>NUCLEOTIDE SEQUENCE</scope>
    <source>
        <strain evidence="2">EFaeciumLFYP64</strain>
    </source>
</reference>
<keyword evidence="1" id="KW-0732">Signal</keyword>
<gene>
    <name evidence="2" type="ORF">EFLFYP64_01626</name>
</gene>
<feature type="signal peptide" evidence="1">
    <location>
        <begin position="1"/>
        <end position="23"/>
    </location>
</feature>
<protein>
    <submittedName>
        <fullName evidence="2">Uncharacterized protein</fullName>
    </submittedName>
</protein>
<name>A0A6N3CZD3_ENTFC</name>